<organism evidence="5 6">
    <name type="scientific">Cryptolaemus montrouzieri</name>
    <dbReference type="NCBI Taxonomy" id="559131"/>
    <lineage>
        <taxon>Eukaryota</taxon>
        <taxon>Metazoa</taxon>
        <taxon>Ecdysozoa</taxon>
        <taxon>Arthropoda</taxon>
        <taxon>Hexapoda</taxon>
        <taxon>Insecta</taxon>
        <taxon>Pterygota</taxon>
        <taxon>Neoptera</taxon>
        <taxon>Endopterygota</taxon>
        <taxon>Coleoptera</taxon>
        <taxon>Polyphaga</taxon>
        <taxon>Cucujiformia</taxon>
        <taxon>Coccinelloidea</taxon>
        <taxon>Coccinellidae</taxon>
        <taxon>Scymninae</taxon>
        <taxon>Scymnini</taxon>
        <taxon>Cryptolaemus</taxon>
    </lineage>
</organism>
<evidence type="ECO:0000256" key="2">
    <source>
        <dbReference type="ARBA" id="ARBA00022801"/>
    </source>
</evidence>
<dbReference type="GO" id="GO:0019752">
    <property type="term" value="P:carboxylic acid metabolic process"/>
    <property type="evidence" value="ECO:0007669"/>
    <property type="project" value="UniProtKB-ARBA"/>
</dbReference>
<dbReference type="SUPFAM" id="SSF56784">
    <property type="entry name" value="HAD-like"/>
    <property type="match status" value="1"/>
</dbReference>
<dbReference type="PRINTS" id="PR00413">
    <property type="entry name" value="HADHALOGNASE"/>
</dbReference>
<dbReference type="InterPro" id="IPR041492">
    <property type="entry name" value="HAD_2"/>
</dbReference>
<dbReference type="Pfam" id="PF13419">
    <property type="entry name" value="HAD_2"/>
    <property type="match status" value="1"/>
</dbReference>
<dbReference type="EMBL" id="JABFTP020000185">
    <property type="protein sequence ID" value="KAL3286783.1"/>
    <property type="molecule type" value="Genomic_DNA"/>
</dbReference>
<evidence type="ECO:0000313" key="6">
    <source>
        <dbReference type="Proteomes" id="UP001516400"/>
    </source>
</evidence>
<feature type="compositionally biased region" description="Polar residues" evidence="4">
    <location>
        <begin position="270"/>
        <end position="279"/>
    </location>
</feature>
<dbReference type="InterPro" id="IPR036412">
    <property type="entry name" value="HAD-like_sf"/>
</dbReference>
<proteinExistence type="predicted"/>
<reference evidence="5 6" key="1">
    <citation type="journal article" date="2021" name="BMC Biol.">
        <title>Horizontally acquired antibacterial genes associated with adaptive radiation of ladybird beetles.</title>
        <authorList>
            <person name="Li H.S."/>
            <person name="Tang X.F."/>
            <person name="Huang Y.H."/>
            <person name="Xu Z.Y."/>
            <person name="Chen M.L."/>
            <person name="Du X.Y."/>
            <person name="Qiu B.Y."/>
            <person name="Chen P.T."/>
            <person name="Zhang W."/>
            <person name="Slipinski A."/>
            <person name="Escalona H.E."/>
            <person name="Waterhouse R.M."/>
            <person name="Zwick A."/>
            <person name="Pang H."/>
        </authorList>
    </citation>
    <scope>NUCLEOTIDE SEQUENCE [LARGE SCALE GENOMIC DNA]</scope>
    <source>
        <strain evidence="5">SYSU2018</strain>
    </source>
</reference>
<evidence type="ECO:0000313" key="5">
    <source>
        <dbReference type="EMBL" id="KAL3286783.1"/>
    </source>
</evidence>
<keyword evidence="6" id="KW-1185">Reference proteome</keyword>
<dbReference type="InterPro" id="IPR023214">
    <property type="entry name" value="HAD_sf"/>
</dbReference>
<dbReference type="AlphaFoldDB" id="A0ABD2P729"/>
<dbReference type="SFLD" id="SFLDS00003">
    <property type="entry name" value="Haloacid_Dehalogenase"/>
    <property type="match status" value="1"/>
</dbReference>
<evidence type="ECO:0000256" key="1">
    <source>
        <dbReference type="ARBA" id="ARBA00001946"/>
    </source>
</evidence>
<dbReference type="InterPro" id="IPR006439">
    <property type="entry name" value="HAD-SF_hydro_IA"/>
</dbReference>
<dbReference type="SFLD" id="SFLDG01129">
    <property type="entry name" value="C1.5:_HAD__Beta-PGM__Phosphata"/>
    <property type="match status" value="1"/>
</dbReference>
<dbReference type="Proteomes" id="UP001516400">
    <property type="component" value="Unassembled WGS sequence"/>
</dbReference>
<name>A0ABD2P729_9CUCU</name>
<evidence type="ECO:0008006" key="7">
    <source>
        <dbReference type="Google" id="ProtNLM"/>
    </source>
</evidence>
<protein>
    <recommendedName>
        <fullName evidence="7">N-acylneuraminate-9-phosphatase</fullName>
    </recommendedName>
</protein>
<evidence type="ECO:0000256" key="3">
    <source>
        <dbReference type="ARBA" id="ARBA00022842"/>
    </source>
</evidence>
<comment type="cofactor">
    <cofactor evidence="1">
        <name>Mg(2+)</name>
        <dbReference type="ChEBI" id="CHEBI:18420"/>
    </cofactor>
</comment>
<dbReference type="NCBIfam" id="TIGR01549">
    <property type="entry name" value="HAD-SF-IA-v1"/>
    <property type="match status" value="1"/>
</dbReference>
<feature type="region of interest" description="Disordered" evidence="4">
    <location>
        <begin position="260"/>
        <end position="279"/>
    </location>
</feature>
<keyword evidence="2" id="KW-0378">Hydrolase</keyword>
<dbReference type="Gene3D" id="3.40.50.1000">
    <property type="entry name" value="HAD superfamily/HAD-like"/>
    <property type="match status" value="1"/>
</dbReference>
<dbReference type="InterPro" id="IPR051400">
    <property type="entry name" value="HAD-like_hydrolase"/>
</dbReference>
<dbReference type="InterPro" id="IPR011950">
    <property type="entry name" value="HAD-SF_hydro_IA_CTE7"/>
</dbReference>
<accession>A0ABD2P729</accession>
<dbReference type="PANTHER" id="PTHR46470:SF3">
    <property type="entry name" value="N-ACYLNEURAMINATE-9-PHOSPHATASE"/>
    <property type="match status" value="1"/>
</dbReference>
<gene>
    <name evidence="5" type="ORF">HHI36_001277</name>
</gene>
<keyword evidence="3" id="KW-0460">Magnesium</keyword>
<dbReference type="GO" id="GO:0016787">
    <property type="term" value="F:hydrolase activity"/>
    <property type="evidence" value="ECO:0007669"/>
    <property type="project" value="UniProtKB-KW"/>
</dbReference>
<dbReference type="NCBIfam" id="TIGR02253">
    <property type="entry name" value="CTE7"/>
    <property type="match status" value="1"/>
</dbReference>
<evidence type="ECO:0000256" key="4">
    <source>
        <dbReference type="SAM" id="MobiDB-lite"/>
    </source>
</evidence>
<dbReference type="Gene3D" id="1.20.120.710">
    <property type="entry name" value="Haloacid dehalogenase hydrolase-like domain"/>
    <property type="match status" value="1"/>
</dbReference>
<sequence>MSSNHCNNRAGIQAIFFDLDNTLIPTRKADKLACNKISEILCHTYGISSEIAQQSCKNFLHEFRKCPQHQSMQLDVWRHHLWHQALGSVYNKYSDAIYQHWLNLRYHYLQLTHEIIDLLKKLRKTYLIGLITNGPSKSQWEKIDKLNLKQFFDLILVSGDLPWEKPHEKIFKMAYEYLGVKPKDCLMVGDKLETDILGAIQAQLGGSVWVPLNDNGGISNVEPNPDFVIDNVIHLPKVLKNSYKSPKLRRKSKDFRPYTFKNISEPDLSDCNSNGSDGS</sequence>
<dbReference type="PANTHER" id="PTHR46470">
    <property type="entry name" value="N-ACYLNEURAMINATE-9-PHOSPHATASE"/>
    <property type="match status" value="1"/>
</dbReference>
<comment type="caution">
    <text evidence="5">The sequence shown here is derived from an EMBL/GenBank/DDBJ whole genome shotgun (WGS) entry which is preliminary data.</text>
</comment>